<organism evidence="2 3">
    <name type="scientific">Brachionus plicatilis</name>
    <name type="common">Marine rotifer</name>
    <name type="synonym">Brachionus muelleri</name>
    <dbReference type="NCBI Taxonomy" id="10195"/>
    <lineage>
        <taxon>Eukaryota</taxon>
        <taxon>Metazoa</taxon>
        <taxon>Spiralia</taxon>
        <taxon>Gnathifera</taxon>
        <taxon>Rotifera</taxon>
        <taxon>Eurotatoria</taxon>
        <taxon>Monogononta</taxon>
        <taxon>Pseudotrocha</taxon>
        <taxon>Ploima</taxon>
        <taxon>Brachionidae</taxon>
        <taxon>Brachionus</taxon>
    </lineage>
</organism>
<proteinExistence type="predicted"/>
<name>A0A3M7QZ77_BRAPC</name>
<evidence type="ECO:0000313" key="2">
    <source>
        <dbReference type="EMBL" id="RNA16667.1"/>
    </source>
</evidence>
<accession>A0A3M7QZ77</accession>
<dbReference type="Proteomes" id="UP000276133">
    <property type="component" value="Unassembled WGS sequence"/>
</dbReference>
<comment type="caution">
    <text evidence="2">The sequence shown here is derived from an EMBL/GenBank/DDBJ whole genome shotgun (WGS) entry which is preliminary data.</text>
</comment>
<dbReference type="AlphaFoldDB" id="A0A3M7QZ77"/>
<feature type="region of interest" description="Disordered" evidence="1">
    <location>
        <begin position="47"/>
        <end position="70"/>
    </location>
</feature>
<evidence type="ECO:0000256" key="1">
    <source>
        <dbReference type="SAM" id="MobiDB-lite"/>
    </source>
</evidence>
<protein>
    <submittedName>
        <fullName evidence="2">Uncharacterized protein</fullName>
    </submittedName>
</protein>
<dbReference type="EMBL" id="REGN01004654">
    <property type="protein sequence ID" value="RNA16667.1"/>
    <property type="molecule type" value="Genomic_DNA"/>
</dbReference>
<sequence length="70" mass="7750">MKPGELEEGNSSRAFLISSKVNSRNENPDVLKESFCFNCLNTSKINLDESSSPDKEEDAIDAKQLLNIST</sequence>
<keyword evidence="3" id="KW-1185">Reference proteome</keyword>
<evidence type="ECO:0000313" key="3">
    <source>
        <dbReference type="Proteomes" id="UP000276133"/>
    </source>
</evidence>
<gene>
    <name evidence="2" type="ORF">BpHYR1_026205</name>
</gene>
<reference evidence="2 3" key="1">
    <citation type="journal article" date="2018" name="Sci. Rep.">
        <title>Genomic signatures of local adaptation to the degree of environmental predictability in rotifers.</title>
        <authorList>
            <person name="Franch-Gras L."/>
            <person name="Hahn C."/>
            <person name="Garcia-Roger E.M."/>
            <person name="Carmona M.J."/>
            <person name="Serra M."/>
            <person name="Gomez A."/>
        </authorList>
    </citation>
    <scope>NUCLEOTIDE SEQUENCE [LARGE SCALE GENOMIC DNA]</scope>
    <source>
        <strain evidence="2">HYR1</strain>
    </source>
</reference>